<feature type="transmembrane region" description="Helical" evidence="1">
    <location>
        <begin position="62"/>
        <end position="84"/>
    </location>
</feature>
<organism evidence="2 3">
    <name type="scientific">Prosthecobacter debontii</name>
    <dbReference type="NCBI Taxonomy" id="48467"/>
    <lineage>
        <taxon>Bacteria</taxon>
        <taxon>Pseudomonadati</taxon>
        <taxon>Verrucomicrobiota</taxon>
        <taxon>Verrucomicrobiia</taxon>
        <taxon>Verrucomicrobiales</taxon>
        <taxon>Verrucomicrobiaceae</taxon>
        <taxon>Prosthecobacter</taxon>
    </lineage>
</organism>
<name>A0A1T4WT28_9BACT</name>
<keyword evidence="3" id="KW-1185">Reference proteome</keyword>
<evidence type="ECO:0000256" key="1">
    <source>
        <dbReference type="SAM" id="Phobius"/>
    </source>
</evidence>
<feature type="transmembrane region" description="Helical" evidence="1">
    <location>
        <begin position="99"/>
        <end position="120"/>
    </location>
</feature>
<dbReference type="Proteomes" id="UP000190774">
    <property type="component" value="Unassembled WGS sequence"/>
</dbReference>
<keyword evidence="1" id="KW-1133">Transmembrane helix</keyword>
<protein>
    <submittedName>
        <fullName evidence="2">Uncharacterized protein</fullName>
    </submittedName>
</protein>
<dbReference type="EMBL" id="FUYE01000002">
    <property type="protein sequence ID" value="SKA80439.1"/>
    <property type="molecule type" value="Genomic_DNA"/>
</dbReference>
<feature type="transmembrane region" description="Helical" evidence="1">
    <location>
        <begin position="25"/>
        <end position="50"/>
    </location>
</feature>
<gene>
    <name evidence="2" type="ORF">SAMN02745166_00633</name>
</gene>
<reference evidence="3" key="1">
    <citation type="submission" date="2017-02" db="EMBL/GenBank/DDBJ databases">
        <authorList>
            <person name="Varghese N."/>
            <person name="Submissions S."/>
        </authorList>
    </citation>
    <scope>NUCLEOTIDE SEQUENCE [LARGE SCALE GENOMIC DNA]</scope>
    <source>
        <strain evidence="3">ATCC 700200</strain>
    </source>
</reference>
<evidence type="ECO:0000313" key="3">
    <source>
        <dbReference type="Proteomes" id="UP000190774"/>
    </source>
</evidence>
<keyword evidence="1" id="KW-0472">Membrane</keyword>
<sequence length="131" mass="14671">MMRPTELIALNDVSSLRDYDPSLDWIAPVVTGGGLILFLVCWLPCVIKVWTTEEVMSGMMRGWGGLIVWGLIMDLSGPALWWLTGKSQVLYYFPQAPNFMGALIAGWLSAGILAILVWGVKRSWVRLRRCV</sequence>
<accession>A0A1T4WT28</accession>
<evidence type="ECO:0000313" key="2">
    <source>
        <dbReference type="EMBL" id="SKA80439.1"/>
    </source>
</evidence>
<keyword evidence="1" id="KW-0812">Transmembrane</keyword>
<dbReference type="RefSeq" id="WP_078811857.1">
    <property type="nucleotide sequence ID" value="NZ_FUYE01000002.1"/>
</dbReference>
<proteinExistence type="predicted"/>
<dbReference type="AlphaFoldDB" id="A0A1T4WT28"/>